<keyword evidence="4" id="KW-1185">Reference proteome</keyword>
<evidence type="ECO:0000313" key="3">
    <source>
        <dbReference type="EMBL" id="KAG0573469.1"/>
    </source>
</evidence>
<dbReference type="EMBL" id="CM026426">
    <property type="protein sequence ID" value="KAG0573469.1"/>
    <property type="molecule type" value="Genomic_DNA"/>
</dbReference>
<evidence type="ECO:0000313" key="4">
    <source>
        <dbReference type="Proteomes" id="UP000822688"/>
    </source>
</evidence>
<dbReference type="Proteomes" id="UP000822688">
    <property type="component" value="Chromosome V"/>
</dbReference>
<feature type="domain" description="Reverse transcriptase zinc-binding" evidence="2">
    <location>
        <begin position="44"/>
        <end position="115"/>
    </location>
</feature>
<organism evidence="3 4">
    <name type="scientific">Ceratodon purpureus</name>
    <name type="common">Fire moss</name>
    <name type="synonym">Dicranum purpureum</name>
    <dbReference type="NCBI Taxonomy" id="3225"/>
    <lineage>
        <taxon>Eukaryota</taxon>
        <taxon>Viridiplantae</taxon>
        <taxon>Streptophyta</taxon>
        <taxon>Embryophyta</taxon>
        <taxon>Bryophyta</taxon>
        <taxon>Bryophytina</taxon>
        <taxon>Bryopsida</taxon>
        <taxon>Dicranidae</taxon>
        <taxon>Pseudoditrichales</taxon>
        <taxon>Ditrichaceae</taxon>
        <taxon>Ceratodon</taxon>
    </lineage>
</organism>
<feature type="region of interest" description="Disordered" evidence="1">
    <location>
        <begin position="320"/>
        <end position="375"/>
    </location>
</feature>
<feature type="compositionally biased region" description="Acidic residues" evidence="1">
    <location>
        <begin position="345"/>
        <end position="362"/>
    </location>
</feature>
<dbReference type="InterPro" id="IPR026960">
    <property type="entry name" value="RVT-Znf"/>
</dbReference>
<name>A0A8T0HRS3_CERPU</name>
<evidence type="ECO:0000259" key="2">
    <source>
        <dbReference type="Pfam" id="PF13966"/>
    </source>
</evidence>
<proteinExistence type="predicted"/>
<protein>
    <recommendedName>
        <fullName evidence="2">Reverse transcriptase zinc-binding domain-containing protein</fullName>
    </recommendedName>
</protein>
<dbReference type="Pfam" id="PF13966">
    <property type="entry name" value="zf-RVT"/>
    <property type="match status" value="1"/>
</dbReference>
<dbReference type="AlphaFoldDB" id="A0A8T0HRS3"/>
<evidence type="ECO:0000256" key="1">
    <source>
        <dbReference type="SAM" id="MobiDB-lite"/>
    </source>
</evidence>
<reference evidence="3" key="1">
    <citation type="submission" date="2020-06" db="EMBL/GenBank/DDBJ databases">
        <title>WGS assembly of Ceratodon purpureus strain R40.</title>
        <authorList>
            <person name="Carey S.B."/>
            <person name="Jenkins J."/>
            <person name="Shu S."/>
            <person name="Lovell J.T."/>
            <person name="Sreedasyam A."/>
            <person name="Maumus F."/>
            <person name="Tiley G.P."/>
            <person name="Fernandez-Pozo N."/>
            <person name="Barry K."/>
            <person name="Chen C."/>
            <person name="Wang M."/>
            <person name="Lipzen A."/>
            <person name="Daum C."/>
            <person name="Saski C.A."/>
            <person name="Payton A.C."/>
            <person name="Mcbreen J.C."/>
            <person name="Conrad R.E."/>
            <person name="Kollar L.M."/>
            <person name="Olsson S."/>
            <person name="Huttunen S."/>
            <person name="Landis J.B."/>
            <person name="Wickett N.J."/>
            <person name="Johnson M.G."/>
            <person name="Rensing S.A."/>
            <person name="Grimwood J."/>
            <person name="Schmutz J."/>
            <person name="Mcdaniel S.F."/>
        </authorList>
    </citation>
    <scope>NUCLEOTIDE SEQUENCE</scope>
    <source>
        <strain evidence="3">R40</strain>
    </source>
</reference>
<gene>
    <name evidence="3" type="ORF">KC19_VG181100</name>
</gene>
<accession>A0A8T0HRS3</accession>
<comment type="caution">
    <text evidence="3">The sequence shown here is derived from an EMBL/GenBank/DDBJ whole genome shotgun (WGS) entry which is preliminary data.</text>
</comment>
<sequence length="398" mass="45414">MGAIKEGHFFYYSTKRGYRYILDNQKKQPPLNRLLENAGHAKWERKRYYSKLWHPWVQRKIASMIWLTGSGGLPLADRRFRKKMCESGVCNMCSTGASETLEHFFMECPAVSEVWDRFRFLRALVAAEASADSVPARIDNIKTPWNILRVSLVWCLWCQKCGHDLRGGNFHIGVALFRAWQLTIQSGMGAWRELQNHISEPKTRRQMEKEAAFIKIWTHKGVFCKSDGRLKWQMAPHHQFLPKDLANLYRSFRGGTVRCDSGTDSSGNLLPSQVEDTLIAALAGNREERDKAEELADVILHQIFHDIARDVELEESREEAIPIGSMSVNQDDDEGAVPIGSRSEDQEEADEDLSSSDFEDDSSSSSLEGILPSDLQSPSELRLQARFWAAIERRSFDS</sequence>